<proteinExistence type="predicted"/>
<dbReference type="AlphaFoldDB" id="A0A915AAF1"/>
<evidence type="ECO:0000313" key="1">
    <source>
        <dbReference type="Proteomes" id="UP000887569"/>
    </source>
</evidence>
<evidence type="ECO:0000313" key="2">
    <source>
        <dbReference type="WBParaSite" id="PgR003_g059_t03"/>
    </source>
</evidence>
<accession>A0A915AAF1</accession>
<dbReference type="Proteomes" id="UP000887569">
    <property type="component" value="Unplaced"/>
</dbReference>
<reference evidence="2" key="1">
    <citation type="submission" date="2022-11" db="UniProtKB">
        <authorList>
            <consortium name="WormBaseParasite"/>
        </authorList>
    </citation>
    <scope>IDENTIFICATION</scope>
</reference>
<sequence length="86" mass="8957">MFRSSTVTGASQIPTATLEGICHICKSARGMVAKNALRAHISLAVSTSVSRLECHAALDFGAGVVLVPTQVASVRTGSALTRFSRK</sequence>
<name>A0A915AAF1_PARUN</name>
<protein>
    <submittedName>
        <fullName evidence="2">R3H domain-containing protein</fullName>
    </submittedName>
</protein>
<keyword evidence="1" id="KW-1185">Reference proteome</keyword>
<organism evidence="1 2">
    <name type="scientific">Parascaris univalens</name>
    <name type="common">Nematode worm</name>
    <dbReference type="NCBI Taxonomy" id="6257"/>
    <lineage>
        <taxon>Eukaryota</taxon>
        <taxon>Metazoa</taxon>
        <taxon>Ecdysozoa</taxon>
        <taxon>Nematoda</taxon>
        <taxon>Chromadorea</taxon>
        <taxon>Rhabditida</taxon>
        <taxon>Spirurina</taxon>
        <taxon>Ascaridomorpha</taxon>
        <taxon>Ascaridoidea</taxon>
        <taxon>Ascarididae</taxon>
        <taxon>Parascaris</taxon>
    </lineage>
</organism>
<dbReference type="WBParaSite" id="PgR003_g059_t03">
    <property type="protein sequence ID" value="PgR003_g059_t03"/>
    <property type="gene ID" value="PgR003_g059"/>
</dbReference>